<feature type="signal peptide" evidence="2">
    <location>
        <begin position="1"/>
        <end position="20"/>
    </location>
</feature>
<evidence type="ECO:0000256" key="2">
    <source>
        <dbReference type="SAM" id="SignalP"/>
    </source>
</evidence>
<evidence type="ECO:0000256" key="1">
    <source>
        <dbReference type="SAM" id="MobiDB-lite"/>
    </source>
</evidence>
<feature type="region of interest" description="Disordered" evidence="1">
    <location>
        <begin position="47"/>
        <end position="77"/>
    </location>
</feature>
<evidence type="ECO:0000313" key="3">
    <source>
        <dbReference type="EMBL" id="KAK6227539.1"/>
    </source>
</evidence>
<reference evidence="3 4" key="1">
    <citation type="submission" date="2023-04" db="EMBL/GenBank/DDBJ databases">
        <title>Colletotrichum tabacum stain YC1 causing leaf anthracnose on Nicotiana tabacum(L.) cv.</title>
        <authorList>
            <person name="Ji Z."/>
            <person name="Wang M."/>
            <person name="Zhang J."/>
            <person name="Wang N."/>
            <person name="Zhou Z."/>
        </authorList>
    </citation>
    <scope>NUCLEOTIDE SEQUENCE [LARGE SCALE GENOMIC DNA]</scope>
    <source>
        <strain evidence="3 4">YC1</strain>
    </source>
</reference>
<keyword evidence="2" id="KW-0732">Signal</keyword>
<feature type="compositionally biased region" description="Low complexity" evidence="1">
    <location>
        <begin position="273"/>
        <end position="326"/>
    </location>
</feature>
<dbReference type="AlphaFoldDB" id="A0AAV9TV91"/>
<sequence>MQYPFVLVLVFSYLQALGLALPAASSAQNGNNHHHRFLARGVRRLGARSPQNNDATPQGQTGASQGQNNTAGGGRNGVSDIQVMNAVMSWMQDTAKVTKFLNTATSFTGAEFTKQATIALNAEIDELNHKMVLDAAFQGTDTVAQANAVLDTQGKFQQVVDTLQSMVTNGPDTAQKDVDSINNNRCVNVLPNIDMYFAAAGAPQVQAVRPTGCLEVEGANVTPAVPPRPPANGGGANNGGAAAPQVTPRPAAPNGNGQGNGKGNGNGNGNGNGQAQNGNGQNNNQNQNQNEGNGNDNSNDNSNGNANGNNNNNQSQNQNQGNNGQNIGKGVGGNNQNQNQGNGQNNNNQLQPAKLGSQNSNSNANTNSNSNSNNGNGNNQGQRQPQQQSQQSQNQGRPPLQPAQLGSSPRPASN</sequence>
<accession>A0AAV9TV91</accession>
<dbReference type="Proteomes" id="UP001327957">
    <property type="component" value="Unassembled WGS sequence"/>
</dbReference>
<protein>
    <submittedName>
        <fullName evidence="3">Uncharacterized protein</fullName>
    </submittedName>
</protein>
<feature type="compositionally biased region" description="Gly residues" evidence="1">
    <location>
        <begin position="256"/>
        <end position="272"/>
    </location>
</feature>
<gene>
    <name evidence="3" type="ORF">QIS74_01094</name>
</gene>
<evidence type="ECO:0000313" key="4">
    <source>
        <dbReference type="Proteomes" id="UP001327957"/>
    </source>
</evidence>
<feature type="region of interest" description="Disordered" evidence="1">
    <location>
        <begin position="219"/>
        <end position="414"/>
    </location>
</feature>
<comment type="caution">
    <text evidence="3">The sequence shown here is derived from an EMBL/GenBank/DDBJ whole genome shotgun (WGS) entry which is preliminary data.</text>
</comment>
<proteinExistence type="predicted"/>
<name>A0AAV9TV91_9PEZI</name>
<feature type="compositionally biased region" description="Polar residues" evidence="1">
    <location>
        <begin position="404"/>
        <end position="414"/>
    </location>
</feature>
<organism evidence="3 4">
    <name type="scientific">Colletotrichum tabaci</name>
    <dbReference type="NCBI Taxonomy" id="1209068"/>
    <lineage>
        <taxon>Eukaryota</taxon>
        <taxon>Fungi</taxon>
        <taxon>Dikarya</taxon>
        <taxon>Ascomycota</taxon>
        <taxon>Pezizomycotina</taxon>
        <taxon>Sordariomycetes</taxon>
        <taxon>Hypocreomycetidae</taxon>
        <taxon>Glomerellales</taxon>
        <taxon>Glomerellaceae</taxon>
        <taxon>Colletotrichum</taxon>
        <taxon>Colletotrichum destructivum species complex</taxon>
    </lineage>
</organism>
<feature type="compositionally biased region" description="Low complexity" evidence="1">
    <location>
        <begin position="334"/>
        <end position="349"/>
    </location>
</feature>
<feature type="compositionally biased region" description="Low complexity" evidence="1">
    <location>
        <begin position="356"/>
        <end position="396"/>
    </location>
</feature>
<feature type="compositionally biased region" description="Polar residues" evidence="1">
    <location>
        <begin position="49"/>
        <end position="70"/>
    </location>
</feature>
<feature type="chain" id="PRO_5043552844" evidence="2">
    <location>
        <begin position="21"/>
        <end position="414"/>
    </location>
</feature>
<keyword evidence="4" id="KW-1185">Reference proteome</keyword>
<dbReference type="EMBL" id="JASAOK010000001">
    <property type="protein sequence ID" value="KAK6227539.1"/>
    <property type="molecule type" value="Genomic_DNA"/>
</dbReference>